<dbReference type="EMBL" id="ACGK02000001">
    <property type="protein sequence ID" value="EGF23383.1"/>
    <property type="molecule type" value="Genomic_DNA"/>
</dbReference>
<proteinExistence type="predicted"/>
<sequence length="126" mass="14172">MYKSWFLSLQVIFLSITPFACYHELMKKITVPQHSCNPAVYRRGSARAAEYGELQKLVDALYAHKPSGSVTKIDVEMRAEIDDLSDDLCEVIKLLPGGSYKRSVLCDHLNSIITAHGWGYVYGCVE</sequence>
<protein>
    <submittedName>
        <fullName evidence="1">Uncharacterized protein</fullName>
    </submittedName>
</protein>
<dbReference type="eggNOG" id="ENOG502ZCTN">
    <property type="taxonomic scope" value="Bacteria"/>
</dbReference>
<dbReference type="Proteomes" id="UP000005947">
    <property type="component" value="Unassembled WGS sequence"/>
</dbReference>
<reference evidence="1 2" key="1">
    <citation type="submission" date="2011-02" db="EMBL/GenBank/DDBJ databases">
        <authorList>
            <person name="Muzny D."/>
            <person name="Qin X."/>
            <person name="Buhay C."/>
            <person name="Dugan-Rocha S."/>
            <person name="Ding Y."/>
            <person name="Chen G."/>
            <person name="Hawes A."/>
            <person name="Holder M."/>
            <person name="Jhangiani S."/>
            <person name="Johnson A."/>
            <person name="Khan Z."/>
            <person name="Li Z."/>
            <person name="Liu W."/>
            <person name="Liu X."/>
            <person name="Perez L."/>
            <person name="Shen H."/>
            <person name="Wang Q."/>
            <person name="Watt J."/>
            <person name="Xi L."/>
            <person name="Xin Y."/>
            <person name="Zhou J."/>
            <person name="Deng J."/>
            <person name="Jiang H."/>
            <person name="Liu Y."/>
            <person name="Qu J."/>
            <person name="Song X.-Z."/>
            <person name="Zhang L."/>
            <person name="Villasana D."/>
            <person name="Johnson A."/>
            <person name="Liu J."/>
            <person name="Liyanage D."/>
            <person name="Lorensuhewa L."/>
            <person name="Robinson T."/>
            <person name="Song A."/>
            <person name="Song B.-B."/>
            <person name="Dinh H."/>
            <person name="Thornton R."/>
            <person name="Coyle M."/>
            <person name="Francisco L."/>
            <person name="Jackson L."/>
            <person name="Javaid M."/>
            <person name="Korchina V."/>
            <person name="Kovar C."/>
            <person name="Mata R."/>
            <person name="Mathew T."/>
            <person name="Ngo R."/>
            <person name="Nguyen L."/>
            <person name="Nguyen N."/>
            <person name="Okwuonu G."/>
            <person name="Ongeri F."/>
            <person name="Pham C."/>
            <person name="Simmons D."/>
            <person name="Wilczek-Boney K."/>
            <person name="Hale W."/>
            <person name="Jakkamsetti A."/>
            <person name="Pham P."/>
            <person name="Ruth R."/>
            <person name="San Lucas F."/>
            <person name="Warren J."/>
            <person name="Zhang J."/>
            <person name="Zhao Z."/>
            <person name="Zhou C."/>
            <person name="Zhu D."/>
            <person name="Lee S."/>
            <person name="Bess C."/>
            <person name="Blankenburg K."/>
            <person name="Forbes L."/>
            <person name="Fu Q."/>
            <person name="Gubbala S."/>
            <person name="Hirani K."/>
            <person name="Jayaseelan J.C."/>
            <person name="Lara F."/>
            <person name="Munidasa M."/>
            <person name="Palculict T."/>
            <person name="Patil S."/>
            <person name="Pu L.-L."/>
            <person name="Saada N."/>
            <person name="Tang L."/>
            <person name="Weissenberger G."/>
            <person name="Zhu Y."/>
            <person name="Hemphill L."/>
            <person name="Shang Y."/>
            <person name="Youmans B."/>
            <person name="Ayvaz T."/>
            <person name="Ross M."/>
            <person name="Santibanez J."/>
            <person name="Aqrawi P."/>
            <person name="Gross S."/>
            <person name="Joshi V."/>
            <person name="Fowler G."/>
            <person name="Nazareth L."/>
            <person name="Reid J."/>
            <person name="Worley K."/>
            <person name="Petrosino J."/>
            <person name="Highlander S."/>
            <person name="Gibbs R."/>
        </authorList>
    </citation>
    <scope>NUCLEOTIDE SEQUENCE [LARGE SCALE GENOMIC DNA]</scope>
    <source>
        <strain evidence="1 2">DSM 15829</strain>
    </source>
</reference>
<dbReference type="AlphaFoldDB" id="F1T3T9"/>
<evidence type="ECO:0000313" key="2">
    <source>
        <dbReference type="Proteomes" id="UP000005947"/>
    </source>
</evidence>
<gene>
    <name evidence="1" type="ORF">HMPREF0091_10330</name>
</gene>
<keyword evidence="2" id="KW-1185">Reference proteome</keyword>
<name>F1T3T9_9ACTN</name>
<organism evidence="1 2">
    <name type="scientific">Fannyhessea vaginae DSM 15829</name>
    <dbReference type="NCBI Taxonomy" id="525256"/>
    <lineage>
        <taxon>Bacteria</taxon>
        <taxon>Bacillati</taxon>
        <taxon>Actinomycetota</taxon>
        <taxon>Coriobacteriia</taxon>
        <taxon>Coriobacteriales</taxon>
        <taxon>Atopobiaceae</taxon>
        <taxon>Fannyhessea</taxon>
    </lineage>
</organism>
<evidence type="ECO:0000313" key="1">
    <source>
        <dbReference type="EMBL" id="EGF23383.1"/>
    </source>
</evidence>
<comment type="caution">
    <text evidence="1">The sequence shown here is derived from an EMBL/GenBank/DDBJ whole genome shotgun (WGS) entry which is preliminary data.</text>
</comment>
<accession>F1T3T9</accession>